<accession>A0AAJ4R9A0</accession>
<dbReference type="AlphaFoldDB" id="A0AAJ4R9A0"/>
<reference evidence="6 7" key="1">
    <citation type="submission" date="2018-11" db="EMBL/GenBank/DDBJ databases">
        <title>Genome sequences of Natronomonas sp. CBA1133.</title>
        <authorList>
            <person name="Roh S.W."/>
            <person name="Cha I.-T."/>
        </authorList>
    </citation>
    <scope>NUCLEOTIDE SEQUENCE [LARGE SCALE GENOMIC DNA]</scope>
    <source>
        <strain evidence="6 7">CBA1133</strain>
    </source>
</reference>
<evidence type="ECO:0000256" key="2">
    <source>
        <dbReference type="ARBA" id="ARBA00004496"/>
    </source>
</evidence>
<dbReference type="PROSITE" id="PS50860">
    <property type="entry name" value="AA_TRNA_LIGASE_II_ALA"/>
    <property type="match status" value="1"/>
</dbReference>
<organism evidence="6 7">
    <name type="scientific">Halosegnis longus</name>
    <dbReference type="NCBI Taxonomy" id="2216012"/>
    <lineage>
        <taxon>Archaea</taxon>
        <taxon>Methanobacteriati</taxon>
        <taxon>Methanobacteriota</taxon>
        <taxon>Stenosarchaea group</taxon>
        <taxon>Halobacteria</taxon>
        <taxon>Halobacteriales</taxon>
        <taxon>Natronomonadaceae</taxon>
        <taxon>Halosegnis</taxon>
    </lineage>
</organism>
<evidence type="ECO:0000256" key="3">
    <source>
        <dbReference type="ARBA" id="ARBA00022723"/>
    </source>
</evidence>
<dbReference type="GO" id="GO:0004813">
    <property type="term" value="F:alanine-tRNA ligase activity"/>
    <property type="evidence" value="ECO:0007669"/>
    <property type="project" value="InterPro"/>
</dbReference>
<keyword evidence="3" id="KW-0479">Metal-binding</keyword>
<dbReference type="PANTHER" id="PTHR43462:SF1">
    <property type="entry name" value="ALANYL-TRNA EDITING PROTEIN AARSD1"/>
    <property type="match status" value="1"/>
</dbReference>
<feature type="domain" description="Alanyl-transfer RNA synthetases family profile" evidence="5">
    <location>
        <begin position="1"/>
        <end position="238"/>
    </location>
</feature>
<dbReference type="InterPro" id="IPR051335">
    <property type="entry name" value="Alanyl-tRNA_Editing_Enzymes"/>
</dbReference>
<dbReference type="Pfam" id="PF07973">
    <property type="entry name" value="tRNA_SAD"/>
    <property type="match status" value="1"/>
</dbReference>
<dbReference type="InterPro" id="IPR018164">
    <property type="entry name" value="Ala-tRNA-synth_IIc_N"/>
</dbReference>
<evidence type="ECO:0000313" key="7">
    <source>
        <dbReference type="Proteomes" id="UP000270581"/>
    </source>
</evidence>
<evidence type="ECO:0000259" key="5">
    <source>
        <dbReference type="PROSITE" id="PS50860"/>
    </source>
</evidence>
<comment type="caution">
    <text evidence="6">The sequence shown here is derived from an EMBL/GenBank/DDBJ whole genome shotgun (WGS) entry which is preliminary data.</text>
</comment>
<dbReference type="InterPro" id="IPR018163">
    <property type="entry name" value="Thr/Ala-tRNA-synth_IIc_edit"/>
</dbReference>
<sequence>MTDALYLDSSDTRRFEATVERSLDDRVVLDRTHFYPEGGGQPADHGTLATDDREWTVTDVQKSDTIYHRVTGEPPAEGAVVTGAIDAERRDTLTRYHTAQHLLSAILLDEYDAPTRGNQIYTDYARLDAAYDRFDETDLADIEAQMNAHVEADRGVRWYTLDRETAESELDPERTRIELLPESITELRIVEIDGEDGIFDRTACAGTHVEQTGDIGAVEITERESAGAGEERIRFEVE</sequence>
<evidence type="ECO:0000313" key="6">
    <source>
        <dbReference type="EMBL" id="RNJ26577.1"/>
    </source>
</evidence>
<dbReference type="SMART" id="SM00863">
    <property type="entry name" value="tRNA_SAD"/>
    <property type="match status" value="1"/>
</dbReference>
<dbReference type="RefSeq" id="WP_075936582.1">
    <property type="nucleotide sequence ID" value="NZ_BDJH01000002.1"/>
</dbReference>
<gene>
    <name evidence="6" type="ORF">Nmn1133_07745</name>
</gene>
<dbReference type="InterPro" id="IPR009000">
    <property type="entry name" value="Transl_B-barrel_sf"/>
</dbReference>
<dbReference type="GO" id="GO:0003676">
    <property type="term" value="F:nucleic acid binding"/>
    <property type="evidence" value="ECO:0007669"/>
    <property type="project" value="InterPro"/>
</dbReference>
<keyword evidence="4" id="KW-0862">Zinc</keyword>
<dbReference type="PANTHER" id="PTHR43462">
    <property type="entry name" value="ALANYL-TRNA EDITING PROTEIN"/>
    <property type="match status" value="1"/>
</dbReference>
<dbReference type="GO" id="GO:0005524">
    <property type="term" value="F:ATP binding"/>
    <property type="evidence" value="ECO:0007669"/>
    <property type="project" value="InterPro"/>
</dbReference>
<dbReference type="InterPro" id="IPR018165">
    <property type="entry name" value="Ala-tRNA-synth_IIc_core"/>
</dbReference>
<dbReference type="InterPro" id="IPR012947">
    <property type="entry name" value="tRNA_SAD"/>
</dbReference>
<dbReference type="GO" id="GO:0006419">
    <property type="term" value="P:alanyl-tRNA aminoacylation"/>
    <property type="evidence" value="ECO:0007669"/>
    <property type="project" value="InterPro"/>
</dbReference>
<dbReference type="GO" id="GO:0002161">
    <property type="term" value="F:aminoacyl-tRNA deacylase activity"/>
    <property type="evidence" value="ECO:0007669"/>
    <property type="project" value="UniProtKB-ARBA"/>
</dbReference>
<dbReference type="Gene3D" id="2.40.30.130">
    <property type="match status" value="1"/>
</dbReference>
<dbReference type="EMBL" id="RJJC01000001">
    <property type="protein sequence ID" value="RNJ26577.1"/>
    <property type="molecule type" value="Genomic_DNA"/>
</dbReference>
<dbReference type="Gene3D" id="3.30.980.10">
    <property type="entry name" value="Threonyl-trna Synthetase, Chain A, domain 2"/>
    <property type="match status" value="1"/>
</dbReference>
<comment type="cofactor">
    <cofactor evidence="1">
        <name>Zn(2+)</name>
        <dbReference type="ChEBI" id="CHEBI:29105"/>
    </cofactor>
</comment>
<evidence type="ECO:0000256" key="1">
    <source>
        <dbReference type="ARBA" id="ARBA00001947"/>
    </source>
</evidence>
<dbReference type="GO" id="GO:0046872">
    <property type="term" value="F:metal ion binding"/>
    <property type="evidence" value="ECO:0007669"/>
    <property type="project" value="UniProtKB-KW"/>
</dbReference>
<keyword evidence="7" id="KW-1185">Reference proteome</keyword>
<comment type="subcellular location">
    <subcellularLocation>
        <location evidence="2">Cytoplasm</location>
    </subcellularLocation>
</comment>
<proteinExistence type="predicted"/>
<protein>
    <submittedName>
        <fullName evidence="6">Alanyl-tRNA editing protein</fullName>
    </submittedName>
</protein>
<dbReference type="Pfam" id="PF01411">
    <property type="entry name" value="tRNA-synt_2c"/>
    <property type="match status" value="1"/>
</dbReference>
<name>A0AAJ4R9A0_9EURY</name>
<dbReference type="SUPFAM" id="SSF50447">
    <property type="entry name" value="Translation proteins"/>
    <property type="match status" value="1"/>
</dbReference>
<evidence type="ECO:0000256" key="4">
    <source>
        <dbReference type="ARBA" id="ARBA00022833"/>
    </source>
</evidence>
<dbReference type="GO" id="GO:0005737">
    <property type="term" value="C:cytoplasm"/>
    <property type="evidence" value="ECO:0007669"/>
    <property type="project" value="UniProtKB-SubCell"/>
</dbReference>
<dbReference type="SUPFAM" id="SSF55186">
    <property type="entry name" value="ThrRS/AlaRS common domain"/>
    <property type="match status" value="1"/>
</dbReference>
<dbReference type="Proteomes" id="UP000270581">
    <property type="component" value="Unassembled WGS sequence"/>
</dbReference>